<feature type="chain" id="PRO_5007887290" evidence="1">
    <location>
        <begin position="21"/>
        <end position="185"/>
    </location>
</feature>
<sequence>MLKTTMISAGLLMHSAMGMAAELNTSFTEADMVLQDGSYTLNILNSLPVNASVFELSLQASGTGDYSSESKSVCTQFQGSECMGAYVDTLHSELLYEVEVEVRCDGQVLFTDRQNRSEFTNEPLASQSRTVSFDTAFVKLQPVTCQSMELRVATLTNGKTNKVQGTIRLSNTTSQSSTTQYGVIK</sequence>
<name>A0A167H098_9GAMM</name>
<dbReference type="RefSeq" id="WP_063370289.1">
    <property type="nucleotide sequence ID" value="NZ_AUYC01000095.1"/>
</dbReference>
<gene>
    <name evidence="2" type="ORF">N473_06300</name>
</gene>
<organism evidence="2 3">
    <name type="scientific">Pseudoalteromonas luteoviolacea CPMOR-1</name>
    <dbReference type="NCBI Taxonomy" id="1365248"/>
    <lineage>
        <taxon>Bacteria</taxon>
        <taxon>Pseudomonadati</taxon>
        <taxon>Pseudomonadota</taxon>
        <taxon>Gammaproteobacteria</taxon>
        <taxon>Alteromonadales</taxon>
        <taxon>Pseudoalteromonadaceae</taxon>
        <taxon>Pseudoalteromonas</taxon>
    </lineage>
</organism>
<evidence type="ECO:0000313" key="2">
    <source>
        <dbReference type="EMBL" id="KZN57492.1"/>
    </source>
</evidence>
<protein>
    <submittedName>
        <fullName evidence="2">Uncharacterized protein</fullName>
    </submittedName>
</protein>
<comment type="caution">
    <text evidence="2">The sequence shown here is derived from an EMBL/GenBank/DDBJ whole genome shotgun (WGS) entry which is preliminary data.</text>
</comment>
<dbReference type="Proteomes" id="UP000076486">
    <property type="component" value="Unassembled WGS sequence"/>
</dbReference>
<evidence type="ECO:0000313" key="3">
    <source>
        <dbReference type="Proteomes" id="UP000076486"/>
    </source>
</evidence>
<keyword evidence="1" id="KW-0732">Signal</keyword>
<feature type="signal peptide" evidence="1">
    <location>
        <begin position="1"/>
        <end position="20"/>
    </location>
</feature>
<proteinExistence type="predicted"/>
<accession>A0A167H098</accession>
<dbReference type="AlphaFoldDB" id="A0A167H098"/>
<evidence type="ECO:0000256" key="1">
    <source>
        <dbReference type="SAM" id="SignalP"/>
    </source>
</evidence>
<dbReference type="EMBL" id="AUYC01000095">
    <property type="protein sequence ID" value="KZN57492.1"/>
    <property type="molecule type" value="Genomic_DNA"/>
</dbReference>
<reference evidence="2 3" key="1">
    <citation type="submission" date="2013-07" db="EMBL/GenBank/DDBJ databases">
        <title>Comparative Genomic and Metabolomic Analysis of Twelve Strains of Pseudoalteromonas luteoviolacea.</title>
        <authorList>
            <person name="Vynne N.G."/>
            <person name="Mansson M."/>
            <person name="Gram L."/>
        </authorList>
    </citation>
    <scope>NUCLEOTIDE SEQUENCE [LARGE SCALE GENOMIC DNA]</scope>
    <source>
        <strain evidence="2 3">CPMOR-1</strain>
    </source>
</reference>
<dbReference type="PATRIC" id="fig|1365248.3.peg.5285"/>